<feature type="binding site" evidence="9">
    <location>
        <position position="15"/>
    </location>
    <ligand>
        <name>ATP</name>
        <dbReference type="ChEBI" id="CHEBI:30616"/>
    </ligand>
</feature>
<dbReference type="OrthoDB" id="9805576at2"/>
<evidence type="ECO:0000256" key="6">
    <source>
        <dbReference type="ARBA" id="ARBA00022798"/>
    </source>
</evidence>
<dbReference type="Gene3D" id="3.30.420.40">
    <property type="match status" value="2"/>
</dbReference>
<feature type="binding site" evidence="9">
    <location>
        <position position="13"/>
    </location>
    <ligand>
        <name>ATP</name>
        <dbReference type="ChEBI" id="CHEBI:30616"/>
    </ligand>
</feature>
<feature type="binding site" evidence="9">
    <location>
        <position position="241"/>
    </location>
    <ligand>
        <name>sn-glycerol 3-phosphate</name>
        <dbReference type="ChEBI" id="CHEBI:57597"/>
    </ligand>
</feature>
<dbReference type="InterPro" id="IPR000577">
    <property type="entry name" value="Carb_kinase_FGGY"/>
</dbReference>
<keyword evidence="4 9" id="KW-0547">Nucleotide-binding</keyword>
<dbReference type="PANTHER" id="PTHR10196">
    <property type="entry name" value="SUGAR KINASE"/>
    <property type="match status" value="1"/>
</dbReference>
<feature type="binding site" evidence="9">
    <location>
        <position position="13"/>
    </location>
    <ligand>
        <name>ADP</name>
        <dbReference type="ChEBI" id="CHEBI:456216"/>
    </ligand>
</feature>
<feature type="binding site" evidence="9">
    <location>
        <position position="81"/>
    </location>
    <ligand>
        <name>sn-glycerol 3-phosphate</name>
        <dbReference type="ChEBI" id="CHEBI:57597"/>
    </ligand>
</feature>
<dbReference type="GO" id="GO:0004370">
    <property type="term" value="F:glycerol kinase activity"/>
    <property type="evidence" value="ECO:0007669"/>
    <property type="project" value="UniProtKB-UniRule"/>
</dbReference>
<comment type="function">
    <text evidence="9">Key enzyme in the regulation of glycerol uptake and metabolism. Catalyzes the phosphorylation of glycerol to yield sn-glycerol 3-phosphate.</text>
</comment>
<dbReference type="GO" id="GO:0006072">
    <property type="term" value="P:glycerol-3-phosphate metabolic process"/>
    <property type="evidence" value="ECO:0007669"/>
    <property type="project" value="InterPro"/>
</dbReference>
<feature type="binding site" evidence="9">
    <location>
        <position position="132"/>
    </location>
    <ligand>
        <name>sn-glycerol 3-phosphate</name>
        <dbReference type="ChEBI" id="CHEBI:57597"/>
    </ligand>
</feature>
<dbReference type="InterPro" id="IPR018483">
    <property type="entry name" value="Carb_kinase_FGGY_CS"/>
</dbReference>
<feature type="binding site" evidence="9">
    <location>
        <position position="80"/>
    </location>
    <ligand>
        <name>glycerol</name>
        <dbReference type="ChEBI" id="CHEBI:17754"/>
    </ligand>
</feature>
<dbReference type="PIRSF" id="PIRSF000538">
    <property type="entry name" value="GlpK"/>
    <property type="match status" value="1"/>
</dbReference>
<feature type="binding site" evidence="9">
    <location>
        <position position="263"/>
    </location>
    <ligand>
        <name>ADP</name>
        <dbReference type="ChEBI" id="CHEBI:456216"/>
    </ligand>
</feature>
<dbReference type="InterPro" id="IPR043129">
    <property type="entry name" value="ATPase_NBD"/>
</dbReference>
<evidence type="ECO:0000256" key="1">
    <source>
        <dbReference type="ARBA" id="ARBA00005190"/>
    </source>
</evidence>
<dbReference type="EMBL" id="PDZR01000027">
    <property type="protein sequence ID" value="PNG24671.1"/>
    <property type="molecule type" value="Genomic_DNA"/>
</dbReference>
<feature type="domain" description="Carbohydrate kinase FGGY C-terminal" evidence="12">
    <location>
        <begin position="258"/>
        <end position="445"/>
    </location>
</feature>
<dbReference type="FunFam" id="3.30.420.40:FF:000008">
    <property type="entry name" value="Glycerol kinase"/>
    <property type="match status" value="1"/>
</dbReference>
<dbReference type="FunFam" id="3.30.420.40:FF:000007">
    <property type="entry name" value="Glycerol kinase"/>
    <property type="match status" value="1"/>
</dbReference>
<evidence type="ECO:0000313" key="13">
    <source>
        <dbReference type="EMBL" id="PNG24671.1"/>
    </source>
</evidence>
<dbReference type="Pfam" id="PF00370">
    <property type="entry name" value="FGGY_N"/>
    <property type="match status" value="1"/>
</dbReference>
<feature type="binding site" evidence="9">
    <location>
        <position position="13"/>
    </location>
    <ligand>
        <name>sn-glycerol 3-phosphate</name>
        <dbReference type="ChEBI" id="CHEBI:57597"/>
    </ligand>
</feature>
<dbReference type="CDD" id="cd07786">
    <property type="entry name" value="FGGY_EcGK_like"/>
    <property type="match status" value="1"/>
</dbReference>
<protein>
    <recommendedName>
        <fullName evidence="9">Glycerol kinase</fullName>
        <ecNumber evidence="9">2.7.1.30</ecNumber>
    </recommendedName>
    <alternativeName>
        <fullName evidence="9">ATP:glycerol 3-phosphotransferase</fullName>
    </alternativeName>
    <alternativeName>
        <fullName evidence="9">Glycerokinase</fullName>
        <shortName evidence="9">GK</shortName>
    </alternativeName>
</protein>
<feature type="binding site" evidence="9">
    <location>
        <position position="14"/>
    </location>
    <ligand>
        <name>ATP</name>
        <dbReference type="ChEBI" id="CHEBI:30616"/>
    </ligand>
</feature>
<dbReference type="HAMAP" id="MF_00186">
    <property type="entry name" value="Glycerol_kin"/>
    <property type="match status" value="1"/>
</dbReference>
<feature type="domain" description="Carbohydrate kinase FGGY N-terminal" evidence="11">
    <location>
        <begin position="7"/>
        <end position="248"/>
    </location>
</feature>
<dbReference type="AlphaFoldDB" id="A0A2J7TD26"/>
<feature type="binding site" evidence="9">
    <location>
        <position position="17"/>
    </location>
    <ligand>
        <name>ADP</name>
        <dbReference type="ChEBI" id="CHEBI:456216"/>
    </ligand>
</feature>
<evidence type="ECO:0000256" key="7">
    <source>
        <dbReference type="ARBA" id="ARBA00022840"/>
    </source>
</evidence>
<dbReference type="InterPro" id="IPR018484">
    <property type="entry name" value="FGGY_N"/>
</dbReference>
<evidence type="ECO:0000256" key="8">
    <source>
        <dbReference type="ARBA" id="ARBA00052101"/>
    </source>
</evidence>
<dbReference type="GO" id="GO:0005524">
    <property type="term" value="F:ATP binding"/>
    <property type="evidence" value="ECO:0007669"/>
    <property type="project" value="UniProtKB-UniRule"/>
</dbReference>
<comment type="similarity">
    <text evidence="2 9 10">Belongs to the FGGY kinase family.</text>
</comment>
<evidence type="ECO:0000256" key="9">
    <source>
        <dbReference type="HAMAP-Rule" id="MF_00186"/>
    </source>
</evidence>
<dbReference type="RefSeq" id="WP_102845022.1">
    <property type="nucleotide sequence ID" value="NZ_PDZR01000027.1"/>
</dbReference>
<dbReference type="InterPro" id="IPR005999">
    <property type="entry name" value="Glycerol_kin"/>
</dbReference>
<feature type="binding site" evidence="9">
    <location>
        <position position="411"/>
    </location>
    <ligand>
        <name>ADP</name>
        <dbReference type="ChEBI" id="CHEBI:456216"/>
    </ligand>
</feature>
<evidence type="ECO:0000256" key="2">
    <source>
        <dbReference type="ARBA" id="ARBA00009156"/>
    </source>
</evidence>
<dbReference type="PROSITE" id="PS00933">
    <property type="entry name" value="FGGY_KINASES_1"/>
    <property type="match status" value="1"/>
</dbReference>
<evidence type="ECO:0000313" key="14">
    <source>
        <dbReference type="Proteomes" id="UP000236286"/>
    </source>
</evidence>
<evidence type="ECO:0000256" key="5">
    <source>
        <dbReference type="ARBA" id="ARBA00022777"/>
    </source>
</evidence>
<dbReference type="InterPro" id="IPR018485">
    <property type="entry name" value="FGGY_C"/>
</dbReference>
<keyword evidence="6 9" id="KW-0319">Glycerol metabolism</keyword>
<feature type="binding site" evidence="9">
    <location>
        <position position="306"/>
    </location>
    <ligand>
        <name>ADP</name>
        <dbReference type="ChEBI" id="CHEBI:456216"/>
    </ligand>
</feature>
<dbReference type="UniPathway" id="UPA00618">
    <property type="reaction ID" value="UER00672"/>
</dbReference>
<feature type="binding site" evidence="9">
    <location>
        <position position="407"/>
    </location>
    <ligand>
        <name>ADP</name>
        <dbReference type="ChEBI" id="CHEBI:456216"/>
    </ligand>
</feature>
<proteinExistence type="inferred from homology"/>
<feature type="binding site" evidence="9">
    <location>
        <position position="242"/>
    </location>
    <ligand>
        <name>glycerol</name>
        <dbReference type="ChEBI" id="CHEBI:17754"/>
    </ligand>
</feature>
<dbReference type="EC" id="2.7.1.30" evidence="9"/>
<dbReference type="SUPFAM" id="SSF53067">
    <property type="entry name" value="Actin-like ATPase domain"/>
    <property type="match status" value="2"/>
</dbReference>
<keyword evidence="7 9" id="KW-0067">ATP-binding</keyword>
<organism evidence="13 14">
    <name type="scientific">Methylocella silvestris</name>
    <dbReference type="NCBI Taxonomy" id="199596"/>
    <lineage>
        <taxon>Bacteria</taxon>
        <taxon>Pseudomonadati</taxon>
        <taxon>Pseudomonadota</taxon>
        <taxon>Alphaproteobacteria</taxon>
        <taxon>Hyphomicrobiales</taxon>
        <taxon>Beijerinckiaceae</taxon>
        <taxon>Methylocella</taxon>
    </lineage>
</organism>
<dbReference type="NCBIfam" id="TIGR01311">
    <property type="entry name" value="glycerol_kin"/>
    <property type="match status" value="1"/>
</dbReference>
<comment type="catalytic activity">
    <reaction evidence="8 9">
        <text>glycerol + ATP = sn-glycerol 3-phosphate + ADP + H(+)</text>
        <dbReference type="Rhea" id="RHEA:21644"/>
        <dbReference type="ChEBI" id="CHEBI:15378"/>
        <dbReference type="ChEBI" id="CHEBI:17754"/>
        <dbReference type="ChEBI" id="CHEBI:30616"/>
        <dbReference type="ChEBI" id="CHEBI:57597"/>
        <dbReference type="ChEBI" id="CHEBI:456216"/>
        <dbReference type="EC" id="2.7.1.30"/>
    </reaction>
</comment>
<comment type="caution">
    <text evidence="13">The sequence shown here is derived from an EMBL/GenBank/DDBJ whole genome shotgun (WGS) entry which is preliminary data.</text>
</comment>
<feature type="binding site" evidence="9">
    <location>
        <position position="306"/>
    </location>
    <ligand>
        <name>ATP</name>
        <dbReference type="ChEBI" id="CHEBI:30616"/>
    </ligand>
</feature>
<comment type="caution">
    <text evidence="9">Lacks conserved residue(s) required for the propagation of feature annotation.</text>
</comment>
<dbReference type="PROSITE" id="PS00445">
    <property type="entry name" value="FGGY_KINASES_2"/>
    <property type="match status" value="1"/>
</dbReference>
<feature type="binding site" evidence="9">
    <location>
        <position position="80"/>
    </location>
    <ligand>
        <name>sn-glycerol 3-phosphate</name>
        <dbReference type="ChEBI" id="CHEBI:57597"/>
    </ligand>
</feature>
<feature type="binding site" evidence="9">
    <location>
        <position position="241"/>
    </location>
    <ligand>
        <name>glycerol</name>
        <dbReference type="ChEBI" id="CHEBI:17754"/>
    </ligand>
</feature>
<gene>
    <name evidence="9 13" type="primary">glpK</name>
    <name evidence="13" type="ORF">CR492_17495</name>
</gene>
<dbReference type="Proteomes" id="UP000236286">
    <property type="component" value="Unassembled WGS sequence"/>
</dbReference>
<dbReference type="GO" id="GO:0005829">
    <property type="term" value="C:cytosol"/>
    <property type="evidence" value="ECO:0007669"/>
    <property type="project" value="TreeGrafter"/>
</dbReference>
<evidence type="ECO:0000259" key="11">
    <source>
        <dbReference type="Pfam" id="PF00370"/>
    </source>
</evidence>
<keyword evidence="3 9" id="KW-0808">Transferase</keyword>
<feature type="binding site" evidence="9">
    <location>
        <position position="263"/>
    </location>
    <ligand>
        <name>ATP</name>
        <dbReference type="ChEBI" id="CHEBI:30616"/>
    </ligand>
</feature>
<dbReference type="PANTHER" id="PTHR10196:SF78">
    <property type="entry name" value="GLYCEROL KINASE"/>
    <property type="match status" value="1"/>
</dbReference>
<dbReference type="GO" id="GO:0019563">
    <property type="term" value="P:glycerol catabolic process"/>
    <property type="evidence" value="ECO:0007669"/>
    <property type="project" value="UniProtKB-UniRule"/>
</dbReference>
<reference evidence="13 14" key="1">
    <citation type="submission" date="2017-10" db="EMBL/GenBank/DDBJ databases">
        <title>Genome announcement of Methylocella silvestris TVC from permafrost.</title>
        <authorList>
            <person name="Wang J."/>
            <person name="Geng K."/>
            <person name="Ul-Haque F."/>
            <person name="Crombie A.T."/>
            <person name="Street L.E."/>
            <person name="Wookey P.A."/>
            <person name="Murrell J.C."/>
            <person name="Pratscher J."/>
        </authorList>
    </citation>
    <scope>NUCLEOTIDE SEQUENCE [LARGE SCALE GENOMIC DNA]</scope>
    <source>
        <strain evidence="13 14">TVC</strain>
    </source>
</reference>
<name>A0A2J7TD26_METSI</name>
<evidence type="ECO:0000256" key="10">
    <source>
        <dbReference type="RuleBase" id="RU003733"/>
    </source>
</evidence>
<feature type="binding site" evidence="9">
    <location>
        <position position="81"/>
    </location>
    <ligand>
        <name>glycerol</name>
        <dbReference type="ChEBI" id="CHEBI:17754"/>
    </ligand>
</feature>
<feature type="binding site" evidence="9">
    <location>
        <position position="407"/>
    </location>
    <ligand>
        <name>ATP</name>
        <dbReference type="ChEBI" id="CHEBI:30616"/>
    </ligand>
</feature>
<feature type="binding site" evidence="9">
    <location>
        <position position="132"/>
    </location>
    <ligand>
        <name>glycerol</name>
        <dbReference type="ChEBI" id="CHEBI:17754"/>
    </ligand>
</feature>
<evidence type="ECO:0000256" key="3">
    <source>
        <dbReference type="ARBA" id="ARBA00022679"/>
    </source>
</evidence>
<evidence type="ECO:0000256" key="4">
    <source>
        <dbReference type="ARBA" id="ARBA00022741"/>
    </source>
</evidence>
<comment type="pathway">
    <text evidence="1 9">Polyol metabolism; glycerol degradation via glycerol kinase pathway; sn-glycerol 3-phosphate from glycerol: step 1/1.</text>
</comment>
<evidence type="ECO:0000259" key="12">
    <source>
        <dbReference type="Pfam" id="PF02782"/>
    </source>
</evidence>
<comment type="activity regulation">
    <text evidence="9">Inhibited by fructose 1,6-bisphosphate (FBP).</text>
</comment>
<accession>A0A2J7TD26</accession>
<keyword evidence="5 9" id="KW-0418">Kinase</keyword>
<dbReference type="Pfam" id="PF02782">
    <property type="entry name" value="FGGY_C"/>
    <property type="match status" value="1"/>
</dbReference>
<dbReference type="NCBIfam" id="NF000756">
    <property type="entry name" value="PRK00047.1"/>
    <property type="match status" value="1"/>
</dbReference>
<sequence length="514" mass="54619">MSPIRLLAIDQGTTSTRSLVFDVGGRLIASAQRELPQHYPQLGWVEHDPEDIWRDVLATAREAVENAGGPIAAMGVANQRETLVVWRRATGKPIYPAIVWQDRRTAEDCDRLRAEGAEELVRSRTGLLLDPYFSASKLAWILDNVAGARADADRGDLAFGTIDSFLLWRLTGGKVHATDATNASRTLLFDIHRQCWDKDLLELFGIPAPLLPCIEDTSFYFGVTAPGLFNLSIPIASLAGDQHAAMVGQACLSPGMAKATYGTGCFALLNTGAQSAPPAAGTLGTLAYRISGTPTYAAEGAIFAAGAAVKWLRDGLGLITNAAQTHDMATRLPGNHGVYMVPAFVGLGAPYWDAHARGLICGLTLDATAAHIARAALEAVAYQTLDLMQAMAPDGSSGRAALRVDGGMAANDWLCQFLADILEAPVERPLVLESTAQGAAYLAGLTIGAYSDLAAIAKVWTLGRRFEPRMTAASRAQLLEGWREAVRRTLTNAGAHPREICGSISNSSGKLTGA</sequence>